<dbReference type="GO" id="GO:0046872">
    <property type="term" value="F:metal ion binding"/>
    <property type="evidence" value="ECO:0007669"/>
    <property type="project" value="UniProtKB-KW"/>
</dbReference>
<feature type="compositionally biased region" description="Pro residues" evidence="3">
    <location>
        <begin position="50"/>
        <end position="60"/>
    </location>
</feature>
<dbReference type="InterPro" id="IPR054722">
    <property type="entry name" value="PolX-like_BBD"/>
</dbReference>
<dbReference type="GO" id="GO:0004190">
    <property type="term" value="F:aspartic-type endopeptidase activity"/>
    <property type="evidence" value="ECO:0007669"/>
    <property type="project" value="UniProtKB-KW"/>
</dbReference>
<dbReference type="GO" id="GO:0006284">
    <property type="term" value="P:base-excision repair"/>
    <property type="evidence" value="ECO:0007669"/>
    <property type="project" value="InterPro"/>
</dbReference>
<dbReference type="InterPro" id="IPR043502">
    <property type="entry name" value="DNA/RNA_pol_sf"/>
</dbReference>
<feature type="binding site" evidence="2">
    <location>
        <position position="216"/>
    </location>
    <ligand>
        <name>Zn(2+)</name>
        <dbReference type="ChEBI" id="CHEBI:29105"/>
    </ligand>
</feature>
<evidence type="ECO:0000256" key="1">
    <source>
        <dbReference type="ARBA" id="ARBA00022750"/>
    </source>
</evidence>
<dbReference type="Pfam" id="PF03352">
    <property type="entry name" value="Adenine_glyco"/>
    <property type="match status" value="1"/>
</dbReference>
<evidence type="ECO:0000256" key="4">
    <source>
        <dbReference type="SAM" id="Phobius"/>
    </source>
</evidence>
<dbReference type="InterPro" id="IPR025724">
    <property type="entry name" value="GAG-pre-integrase_dom"/>
</dbReference>
<proteinExistence type="predicted"/>
<feature type="domain" description="Retrovirus-related Pol polyprotein from transposon TNT 1-94-like beta-barrel" evidence="7">
    <location>
        <begin position="442"/>
        <end position="514"/>
    </location>
</feature>
<evidence type="ECO:0000256" key="2">
    <source>
        <dbReference type="PIRSR" id="PIRSR605019-1"/>
    </source>
</evidence>
<dbReference type="Gene3D" id="1.10.340.30">
    <property type="entry name" value="Hypothetical protein, domain 2"/>
    <property type="match status" value="1"/>
</dbReference>
<dbReference type="InterPro" id="IPR013103">
    <property type="entry name" value="RVT_2"/>
</dbReference>
<dbReference type="GO" id="GO:0008725">
    <property type="term" value="F:DNA-3-methyladenine glycosylase activity"/>
    <property type="evidence" value="ECO:0007669"/>
    <property type="project" value="InterPro"/>
</dbReference>
<dbReference type="SUPFAM" id="SSF48150">
    <property type="entry name" value="DNA-glycosylase"/>
    <property type="match status" value="1"/>
</dbReference>
<feature type="transmembrane region" description="Helical" evidence="4">
    <location>
        <begin position="679"/>
        <end position="696"/>
    </location>
</feature>
<dbReference type="PANTHER" id="PTHR31116">
    <property type="entry name" value="OS04G0501200 PROTEIN"/>
    <property type="match status" value="1"/>
</dbReference>
<feature type="region of interest" description="Disordered" evidence="3">
    <location>
        <begin position="24"/>
        <end position="130"/>
    </location>
</feature>
<evidence type="ECO:0000256" key="3">
    <source>
        <dbReference type="SAM" id="MobiDB-lite"/>
    </source>
</evidence>
<gene>
    <name evidence="8" type="ORF">FSB_LOCUS53977</name>
</gene>
<dbReference type="InterPro" id="IPR011257">
    <property type="entry name" value="DNA_glycosylase"/>
</dbReference>
<reference evidence="8" key="1">
    <citation type="submission" date="2018-02" db="EMBL/GenBank/DDBJ databases">
        <authorList>
            <person name="Cohen D.B."/>
            <person name="Kent A.D."/>
        </authorList>
    </citation>
    <scope>NUCLEOTIDE SEQUENCE</scope>
</reference>
<dbReference type="PANTHER" id="PTHR31116:SF4">
    <property type="entry name" value="DNA GLYCOSYLASE SUPERFAMILY PROTEIN"/>
    <property type="match status" value="1"/>
</dbReference>
<accession>A0A2N9INZ8</accession>
<sequence length="1052" mass="116885">MCSSKAKVTMGIIDVTPTPTVARINGRPVLQPTCNRVPSLERRNSLKKTSPPPPLPPPPTSATSPRITKASLLTPPISPKSKSPRPPAIKRGNETNSLSLSSDKIVIPKSTTKTPTLERKKSKSFKGNTTYGDRHHGAAVTCGVSPNSVEATLSYSSSLITEAPGSIAAVRREHMALQQAQRKMRIAHYGRSKSANFDKVVPFDSSTKTTEEEKRCSFITPNSDPIYVAYHDEEWGVPVHDDKMLFELLVLSGAQVGSDWTTILKKRQDFRNAFSGFDAEAVANFTDKQMTSISSEYGIDISRVRGVVDNSNRILEHDIMLMSAPIQTPQFDDHMVSLGSLSCFFALFEDLRASAPLKECYGLFEGKSMVMAARNTSLFKDDDMPKSSSLVSNKWRSGSYDAFITQLSEVVQLLHIALSSSSVATLADSGNVAGVAHSSPSWVIDSGANKHISGILSLFSDLLPIKYHIVLADGSSRPVLGKGVLHPTSSLSLPSSLFVLDSPFNLLSVSQLTKALQCSITFDPTSCVFQDLKTKEMIGSGHEKDRLYYLDPDNSVSHAFSASALSATVSPLQWHFRLGHPSLAKLKFAIPTLSHVPSLECEACQLGKHHRSSFSSSGPSCQSKSFDLESPFSVLYPERTPFSLTPRVFGCVAFVHVLDPGRDKLSPRSLVRGRVPFRLILFQFLCFLLLHKYLWLPHLTLLCKFISDLKIGALYLITPILHLLCQRFLLPHPLFLRLMIYLLLYDEALSSSRWKHAMDEEMSVLYKNQTWELTALPSGKQTVGCRWVYTIKYLPDGSVERLKAWLVAKGYTQTYGVDYLETFSPVARLNSVRILLSVAVSRSWPLYQLDIKNAFLHGDLKEEVYMDQPPGYVVAGSEYLVCRLQKALYGLKQSPRAWFDRFSAVVLGSDSTGIVDFKTYLSKHFHTKDLGALRYFLGIEVARSSQGIFLSQRKYVLDLLSETSLLGARPADTPMDSTVKLDGEHGELFSDVGRYRRLVGKLIYLTVTRPDITYAIGMVSQYMHASRQPHYEAIYRILRYLKGAPGRGLLYN</sequence>
<dbReference type="EMBL" id="OIVN01006144">
    <property type="protein sequence ID" value="SPD26095.1"/>
    <property type="molecule type" value="Genomic_DNA"/>
</dbReference>
<keyword evidence="2" id="KW-0479">Metal-binding</keyword>
<keyword evidence="1" id="KW-0064">Aspartyl protease</keyword>
<evidence type="ECO:0008006" key="9">
    <source>
        <dbReference type="Google" id="ProtNLM"/>
    </source>
</evidence>
<keyword evidence="4" id="KW-0472">Membrane</keyword>
<dbReference type="Pfam" id="PF22936">
    <property type="entry name" value="Pol_BBD"/>
    <property type="match status" value="1"/>
</dbReference>
<dbReference type="AlphaFoldDB" id="A0A2N9INZ8"/>
<keyword evidence="1" id="KW-0645">Protease</keyword>
<keyword evidence="4" id="KW-1133">Transmembrane helix</keyword>
<keyword evidence="4" id="KW-0812">Transmembrane</keyword>
<evidence type="ECO:0000259" key="5">
    <source>
        <dbReference type="Pfam" id="PF07727"/>
    </source>
</evidence>
<organism evidence="8">
    <name type="scientific">Fagus sylvatica</name>
    <name type="common">Beechnut</name>
    <dbReference type="NCBI Taxonomy" id="28930"/>
    <lineage>
        <taxon>Eukaryota</taxon>
        <taxon>Viridiplantae</taxon>
        <taxon>Streptophyta</taxon>
        <taxon>Embryophyta</taxon>
        <taxon>Tracheophyta</taxon>
        <taxon>Spermatophyta</taxon>
        <taxon>Magnoliopsida</taxon>
        <taxon>eudicotyledons</taxon>
        <taxon>Gunneridae</taxon>
        <taxon>Pentapetalae</taxon>
        <taxon>rosids</taxon>
        <taxon>fabids</taxon>
        <taxon>Fagales</taxon>
        <taxon>Fagaceae</taxon>
        <taxon>Fagus</taxon>
    </lineage>
</organism>
<dbReference type="Pfam" id="PF13976">
    <property type="entry name" value="gag_pre-integrs"/>
    <property type="match status" value="1"/>
</dbReference>
<feature type="domain" description="Reverse transcriptase Ty1/copia-type" evidence="5">
    <location>
        <begin position="768"/>
        <end position="905"/>
    </location>
</feature>
<protein>
    <recommendedName>
        <fullName evidence="9">Reverse transcriptase Ty1/copia-type domain-containing protein</fullName>
    </recommendedName>
</protein>
<evidence type="ECO:0000313" key="8">
    <source>
        <dbReference type="EMBL" id="SPD26095.1"/>
    </source>
</evidence>
<feature type="transmembrane region" description="Helical" evidence="4">
    <location>
        <begin position="711"/>
        <end position="730"/>
    </location>
</feature>
<dbReference type="SUPFAM" id="SSF56672">
    <property type="entry name" value="DNA/RNA polymerases"/>
    <property type="match status" value="1"/>
</dbReference>
<evidence type="ECO:0000259" key="7">
    <source>
        <dbReference type="Pfam" id="PF22936"/>
    </source>
</evidence>
<dbReference type="Pfam" id="PF07727">
    <property type="entry name" value="RVT_2"/>
    <property type="match status" value="1"/>
</dbReference>
<evidence type="ECO:0000259" key="6">
    <source>
        <dbReference type="Pfam" id="PF13976"/>
    </source>
</evidence>
<feature type="binding site" evidence="2">
    <location>
        <position position="231"/>
    </location>
    <ligand>
        <name>Zn(2+)</name>
        <dbReference type="ChEBI" id="CHEBI:29105"/>
    </ligand>
</feature>
<keyword evidence="2" id="KW-0862">Zinc</keyword>
<dbReference type="InterPro" id="IPR005019">
    <property type="entry name" value="Adenine_glyco"/>
</dbReference>
<keyword evidence="1" id="KW-0378">Hydrolase</keyword>
<name>A0A2N9INZ8_FAGSY</name>
<feature type="domain" description="GAG-pre-integrase" evidence="6">
    <location>
        <begin position="546"/>
        <end position="609"/>
    </location>
</feature>